<evidence type="ECO:0000313" key="3">
    <source>
        <dbReference type="EMBL" id="KFM61647.1"/>
    </source>
</evidence>
<dbReference type="GO" id="GO:0000786">
    <property type="term" value="C:nucleosome"/>
    <property type="evidence" value="ECO:0007669"/>
    <property type="project" value="InterPro"/>
</dbReference>
<dbReference type="Gene3D" id="1.10.20.10">
    <property type="entry name" value="Histone, subunit A"/>
    <property type="match status" value="1"/>
</dbReference>
<dbReference type="Proteomes" id="UP000054359">
    <property type="component" value="Unassembled WGS sequence"/>
</dbReference>
<dbReference type="STRING" id="407821.A0A087T958"/>
<dbReference type="PANTHER" id="PTHR23428">
    <property type="entry name" value="HISTONE H2B"/>
    <property type="match status" value="1"/>
</dbReference>
<dbReference type="GO" id="GO:0003677">
    <property type="term" value="F:DNA binding"/>
    <property type="evidence" value="ECO:0007669"/>
    <property type="project" value="InterPro"/>
</dbReference>
<feature type="domain" description="Tc1-like transposase DDE" evidence="2">
    <location>
        <begin position="293"/>
        <end position="379"/>
    </location>
</feature>
<dbReference type="InterPro" id="IPR009072">
    <property type="entry name" value="Histone-fold"/>
</dbReference>
<proteinExistence type="inferred from homology"/>
<accession>A0A087T958</accession>
<dbReference type="Pfam" id="PF13358">
    <property type="entry name" value="DDE_3"/>
    <property type="match status" value="1"/>
</dbReference>
<reference evidence="3 4" key="1">
    <citation type="submission" date="2013-11" db="EMBL/GenBank/DDBJ databases">
        <title>Genome sequencing of Stegodyphus mimosarum.</title>
        <authorList>
            <person name="Bechsgaard J."/>
        </authorList>
    </citation>
    <scope>NUCLEOTIDE SEQUENCE [LARGE SCALE GENOMIC DNA]</scope>
</reference>
<name>A0A087T958_STEMI</name>
<dbReference type="Gene3D" id="3.30.420.10">
    <property type="entry name" value="Ribonuclease H-like superfamily/Ribonuclease H"/>
    <property type="match status" value="1"/>
</dbReference>
<dbReference type="AlphaFoldDB" id="A0A087T958"/>
<evidence type="ECO:0000259" key="2">
    <source>
        <dbReference type="Pfam" id="PF13358"/>
    </source>
</evidence>
<dbReference type="OrthoDB" id="10365758at2759"/>
<dbReference type="SUPFAM" id="SSF47113">
    <property type="entry name" value="Histone-fold"/>
    <property type="match status" value="2"/>
</dbReference>
<feature type="non-terminal residue" evidence="3">
    <location>
        <position position="430"/>
    </location>
</feature>
<gene>
    <name evidence="3" type="ORF">X975_10067</name>
</gene>
<organism evidence="3 4">
    <name type="scientific">Stegodyphus mimosarum</name>
    <name type="common">African social velvet spider</name>
    <dbReference type="NCBI Taxonomy" id="407821"/>
    <lineage>
        <taxon>Eukaryota</taxon>
        <taxon>Metazoa</taxon>
        <taxon>Ecdysozoa</taxon>
        <taxon>Arthropoda</taxon>
        <taxon>Chelicerata</taxon>
        <taxon>Arachnida</taxon>
        <taxon>Araneae</taxon>
        <taxon>Araneomorphae</taxon>
        <taxon>Entelegynae</taxon>
        <taxon>Eresoidea</taxon>
        <taxon>Eresidae</taxon>
        <taxon>Stegodyphus</taxon>
    </lineage>
</organism>
<comment type="similarity">
    <text evidence="1">Belongs to the histone H2B family.</text>
</comment>
<evidence type="ECO:0000313" key="4">
    <source>
        <dbReference type="Proteomes" id="UP000054359"/>
    </source>
</evidence>
<dbReference type="EMBL" id="KK114066">
    <property type="protein sequence ID" value="KFM61647.1"/>
    <property type="molecule type" value="Genomic_DNA"/>
</dbReference>
<dbReference type="GO" id="GO:0030527">
    <property type="term" value="F:structural constituent of chromatin"/>
    <property type="evidence" value="ECO:0007669"/>
    <property type="project" value="InterPro"/>
</dbReference>
<dbReference type="InterPro" id="IPR038717">
    <property type="entry name" value="Tc1-like_DDE_dom"/>
</dbReference>
<sequence length="430" mass="48872">MWWSPTLVRMLIEFAGIKVQNCKTLVNEEDSTISFPFNLKEMATKIENSLIRRKIIRKKRLKYPGYAQEVNFRRSIRKVLAIIEPNLSLKPKATAVINDALNAVNIKLIENCNKIYRPNKRQPEMNVEVAYAAVKNEFRNEIQKHALAAGQKALARFIYGLTSYTRKTPKDARKRSPSRKTKVSWGQEFNNGIQTIAKIVYPEAKIDPRAKKMMCVFLNVLFAKLISKIKALNSNTAAPVDVKSAVDAIFPQVMAEHAKSEGSKMVFTLEINALSFAPKYRKPRSRTKTGSLIIVEGTMDQYKYASVLADHVHPYMRIVFPQDDGIFQQDNARCHTAASVRAWFEEHQDEFTVLPWPANSPDLNPIEHLWDHLDRVVRAMDPQPRNLAQLATALESAWLNIPENTFRDLCDSLPARLAAVRSAKGGYSGF</sequence>
<evidence type="ECO:0000256" key="1">
    <source>
        <dbReference type="ARBA" id="ARBA00006846"/>
    </source>
</evidence>
<dbReference type="InterPro" id="IPR000558">
    <property type="entry name" value="Histone_H2B"/>
</dbReference>
<dbReference type="GO" id="GO:0046982">
    <property type="term" value="F:protein heterodimerization activity"/>
    <property type="evidence" value="ECO:0007669"/>
    <property type="project" value="InterPro"/>
</dbReference>
<dbReference type="InterPro" id="IPR036397">
    <property type="entry name" value="RNaseH_sf"/>
</dbReference>
<protein>
    <submittedName>
        <fullName evidence="3">Transposable element Tcb1 transposase</fullName>
    </submittedName>
</protein>
<keyword evidence="4" id="KW-1185">Reference proteome</keyword>